<name>A0A182S7S5_9DIPT</name>
<accession>A0A182S7S5</accession>
<proteinExistence type="predicted"/>
<reference evidence="1" key="2">
    <citation type="submission" date="2020-05" db="UniProtKB">
        <authorList>
            <consortium name="EnsemblMetazoa"/>
        </authorList>
    </citation>
    <scope>IDENTIFICATION</scope>
    <source>
        <strain evidence="1">maculatus3</strain>
    </source>
</reference>
<dbReference type="Proteomes" id="UP000075901">
    <property type="component" value="Unassembled WGS sequence"/>
</dbReference>
<dbReference type="EnsemblMetazoa" id="AMAM001397-RA">
    <property type="protein sequence ID" value="AMAM001397-PA"/>
    <property type="gene ID" value="AMAM001397"/>
</dbReference>
<evidence type="ECO:0000313" key="2">
    <source>
        <dbReference type="Proteomes" id="UP000075901"/>
    </source>
</evidence>
<reference evidence="2" key="1">
    <citation type="submission" date="2013-09" db="EMBL/GenBank/DDBJ databases">
        <title>The Genome Sequence of Anopheles maculatus species B.</title>
        <authorList>
            <consortium name="The Broad Institute Genomics Platform"/>
            <person name="Neafsey D.E."/>
            <person name="Besansky N."/>
            <person name="Howell P."/>
            <person name="Walton C."/>
            <person name="Young S.K."/>
            <person name="Zeng Q."/>
            <person name="Gargeya S."/>
            <person name="Fitzgerald M."/>
            <person name="Haas B."/>
            <person name="Abouelleil A."/>
            <person name="Allen A.W."/>
            <person name="Alvarado L."/>
            <person name="Arachchi H.M."/>
            <person name="Berlin A.M."/>
            <person name="Chapman S.B."/>
            <person name="Gainer-Dewar J."/>
            <person name="Goldberg J."/>
            <person name="Griggs A."/>
            <person name="Gujja S."/>
            <person name="Hansen M."/>
            <person name="Howarth C."/>
            <person name="Imamovic A."/>
            <person name="Ireland A."/>
            <person name="Larimer J."/>
            <person name="McCowan C."/>
            <person name="Murphy C."/>
            <person name="Pearson M."/>
            <person name="Poon T.W."/>
            <person name="Priest M."/>
            <person name="Roberts A."/>
            <person name="Saif S."/>
            <person name="Shea T."/>
            <person name="Sisk P."/>
            <person name="Sykes S."/>
            <person name="Wortman J."/>
            <person name="Nusbaum C."/>
            <person name="Birren B."/>
        </authorList>
    </citation>
    <scope>NUCLEOTIDE SEQUENCE [LARGE SCALE GENOMIC DNA]</scope>
    <source>
        <strain evidence="2">maculatus3</strain>
    </source>
</reference>
<organism evidence="1 2">
    <name type="scientific">Anopheles maculatus</name>
    <dbReference type="NCBI Taxonomy" id="74869"/>
    <lineage>
        <taxon>Eukaryota</taxon>
        <taxon>Metazoa</taxon>
        <taxon>Ecdysozoa</taxon>
        <taxon>Arthropoda</taxon>
        <taxon>Hexapoda</taxon>
        <taxon>Insecta</taxon>
        <taxon>Pterygota</taxon>
        <taxon>Neoptera</taxon>
        <taxon>Endopterygota</taxon>
        <taxon>Diptera</taxon>
        <taxon>Nematocera</taxon>
        <taxon>Culicoidea</taxon>
        <taxon>Culicidae</taxon>
        <taxon>Anophelinae</taxon>
        <taxon>Anopheles</taxon>
        <taxon>Anopheles maculatus group</taxon>
    </lineage>
</organism>
<protein>
    <submittedName>
        <fullName evidence="1">Uncharacterized protein</fullName>
    </submittedName>
</protein>
<dbReference type="VEuPathDB" id="VectorBase:AMAM001397"/>
<sequence>MVPYRRHQLAKDIDFHRIALSTKRSGAVRLRNVCLCVTSDYQSARCRGKVKEVFPIKDKKERCKMIECMKEYGGNTEDDGECICIQIKSKFYRLAVWETKRRVSSGLQCKTWFIQYI</sequence>
<evidence type="ECO:0000313" key="1">
    <source>
        <dbReference type="EnsemblMetazoa" id="AMAM001397-PA"/>
    </source>
</evidence>
<dbReference type="AlphaFoldDB" id="A0A182S7S5"/>
<keyword evidence="2" id="KW-1185">Reference proteome</keyword>